<evidence type="ECO:0000313" key="3">
    <source>
        <dbReference type="Proteomes" id="UP001497516"/>
    </source>
</evidence>
<sequence length="118" mass="12784">MAIDANEGWQSTPTRDVEDEGVGGGCDDEFGQIRREGSAKSGGEIGDVEDGGGGLVRGWRWRGREGRCGVREVVERFVGCSGAPSLISVRNRQPTVSQKPRISTPTPTPRQISRFLVR</sequence>
<proteinExistence type="predicted"/>
<feature type="region of interest" description="Disordered" evidence="1">
    <location>
        <begin position="91"/>
        <end position="118"/>
    </location>
</feature>
<name>A0AAV2G6R4_9ROSI</name>
<keyword evidence="3" id="KW-1185">Reference proteome</keyword>
<feature type="compositionally biased region" description="Polar residues" evidence="1">
    <location>
        <begin position="91"/>
        <end position="111"/>
    </location>
</feature>
<feature type="compositionally biased region" description="Acidic residues" evidence="1">
    <location>
        <begin position="17"/>
        <end position="30"/>
    </location>
</feature>
<gene>
    <name evidence="2" type="ORF">LTRI10_LOCUS45929</name>
</gene>
<dbReference type="EMBL" id="OZ034821">
    <property type="protein sequence ID" value="CAL1406186.1"/>
    <property type="molecule type" value="Genomic_DNA"/>
</dbReference>
<accession>A0AAV2G6R4</accession>
<reference evidence="2 3" key="1">
    <citation type="submission" date="2024-04" db="EMBL/GenBank/DDBJ databases">
        <authorList>
            <person name="Fracassetti M."/>
        </authorList>
    </citation>
    <scope>NUCLEOTIDE SEQUENCE [LARGE SCALE GENOMIC DNA]</scope>
</reference>
<protein>
    <submittedName>
        <fullName evidence="2">Uncharacterized protein</fullName>
    </submittedName>
</protein>
<dbReference type="Proteomes" id="UP001497516">
    <property type="component" value="Chromosome 8"/>
</dbReference>
<organism evidence="2 3">
    <name type="scientific">Linum trigynum</name>
    <dbReference type="NCBI Taxonomy" id="586398"/>
    <lineage>
        <taxon>Eukaryota</taxon>
        <taxon>Viridiplantae</taxon>
        <taxon>Streptophyta</taxon>
        <taxon>Embryophyta</taxon>
        <taxon>Tracheophyta</taxon>
        <taxon>Spermatophyta</taxon>
        <taxon>Magnoliopsida</taxon>
        <taxon>eudicotyledons</taxon>
        <taxon>Gunneridae</taxon>
        <taxon>Pentapetalae</taxon>
        <taxon>rosids</taxon>
        <taxon>fabids</taxon>
        <taxon>Malpighiales</taxon>
        <taxon>Linaceae</taxon>
        <taxon>Linum</taxon>
    </lineage>
</organism>
<dbReference type="AlphaFoldDB" id="A0AAV2G6R4"/>
<evidence type="ECO:0000313" key="2">
    <source>
        <dbReference type="EMBL" id="CAL1406186.1"/>
    </source>
</evidence>
<evidence type="ECO:0000256" key="1">
    <source>
        <dbReference type="SAM" id="MobiDB-lite"/>
    </source>
</evidence>
<feature type="region of interest" description="Disordered" evidence="1">
    <location>
        <begin position="1"/>
        <end position="56"/>
    </location>
</feature>